<comment type="caution">
    <text evidence="1">The sequence shown here is derived from an EMBL/GenBank/DDBJ whole genome shotgun (WGS) entry which is preliminary data.</text>
</comment>
<accession>A0ACC3SNU0</accession>
<reference evidence="1" key="1">
    <citation type="submission" date="2024-02" db="EMBL/GenBank/DDBJ databases">
        <title>Metagenome Assembled Genome of Zalaria obscura JY119.</title>
        <authorList>
            <person name="Vighnesh L."/>
            <person name="Jagadeeshwari U."/>
            <person name="Venkata Ramana C."/>
            <person name="Sasikala C."/>
        </authorList>
    </citation>
    <scope>NUCLEOTIDE SEQUENCE</scope>
    <source>
        <strain evidence="1">JY119</strain>
    </source>
</reference>
<keyword evidence="2" id="KW-1185">Reference proteome</keyword>
<sequence>MESNEANSPRTCRIKLIAISGSGLDIRLGTGCRGEPTVQEMDSHEIAATLSSVHSSRALGHSQHGEASKGRTRIHHEYPKQVAPARSFPSTRATNPTPCMPSKMFLYRTHTDRRPPPAELLGLASTVPGQFEDIWPKTEVVQKASDYVKQRLPQETYNHSLRVYCYGHTMVSQHFPTWIAAAKDAFFETWALTCLFHDIGTTPESRDDTHMSFEFQGGFLALQQLQAFGAPKAQAESVCEAIIRHQDPGETGTISRLGQLVQIATEFGE</sequence>
<dbReference type="Proteomes" id="UP001320706">
    <property type="component" value="Unassembled WGS sequence"/>
</dbReference>
<name>A0ACC3SNU0_9PEZI</name>
<proteinExistence type="predicted"/>
<gene>
    <name evidence="1" type="ORF">M8818_000606</name>
</gene>
<evidence type="ECO:0000313" key="2">
    <source>
        <dbReference type="Proteomes" id="UP001320706"/>
    </source>
</evidence>
<dbReference type="EMBL" id="JAMKPW020000003">
    <property type="protein sequence ID" value="KAK8219632.1"/>
    <property type="molecule type" value="Genomic_DNA"/>
</dbReference>
<organism evidence="1 2">
    <name type="scientific">Zalaria obscura</name>
    <dbReference type="NCBI Taxonomy" id="2024903"/>
    <lineage>
        <taxon>Eukaryota</taxon>
        <taxon>Fungi</taxon>
        <taxon>Dikarya</taxon>
        <taxon>Ascomycota</taxon>
        <taxon>Pezizomycotina</taxon>
        <taxon>Dothideomycetes</taxon>
        <taxon>Dothideomycetidae</taxon>
        <taxon>Dothideales</taxon>
        <taxon>Zalariaceae</taxon>
        <taxon>Zalaria</taxon>
    </lineage>
</organism>
<evidence type="ECO:0000313" key="1">
    <source>
        <dbReference type="EMBL" id="KAK8219632.1"/>
    </source>
</evidence>
<protein>
    <submittedName>
        <fullName evidence="1">Uncharacterized protein</fullName>
    </submittedName>
</protein>